<evidence type="ECO:0000256" key="6">
    <source>
        <dbReference type="ARBA" id="ARBA00022588"/>
    </source>
</evidence>
<evidence type="ECO:0000256" key="8">
    <source>
        <dbReference type="ARBA" id="ARBA00022723"/>
    </source>
</evidence>
<dbReference type="Pfam" id="PF07177">
    <property type="entry name" value="Neuralized"/>
    <property type="match status" value="1"/>
</dbReference>
<accession>H9GVA9</accession>
<evidence type="ECO:0000256" key="11">
    <source>
        <dbReference type="ARBA" id="ARBA00022833"/>
    </source>
</evidence>
<evidence type="ECO:0000256" key="1">
    <source>
        <dbReference type="ARBA" id="ARBA00000900"/>
    </source>
</evidence>
<dbReference type="eggNOG" id="KOG4625">
    <property type="taxonomic scope" value="Eukaryota"/>
</dbReference>
<evidence type="ECO:0000256" key="14">
    <source>
        <dbReference type="ARBA" id="ARBA00079328"/>
    </source>
</evidence>
<dbReference type="GO" id="GO:0045087">
    <property type="term" value="P:innate immune response"/>
    <property type="evidence" value="ECO:0007669"/>
    <property type="project" value="UniProtKB-KW"/>
</dbReference>
<dbReference type="EC" id="2.3.2.27" evidence="4"/>
<keyword evidence="21" id="KW-1185">Reference proteome</keyword>
<evidence type="ECO:0000256" key="10">
    <source>
        <dbReference type="ARBA" id="ARBA00022786"/>
    </source>
</evidence>
<protein>
    <recommendedName>
        <fullName evidence="13">E3 ubiquitin-protein ligase NEURL3</fullName>
        <ecNumber evidence="4">2.3.2.27</ecNumber>
    </recommendedName>
    <alternativeName>
        <fullName evidence="14">Lung-inducible neuralized-related C3CH4 RING domain protein</fullName>
    </alternativeName>
    <alternativeName>
        <fullName evidence="16">Neuralized-like protein 3</fullName>
    </alternativeName>
    <alternativeName>
        <fullName evidence="15">RING-type E3 ubiquitin transferase NEURL3</fullName>
    </alternativeName>
</protein>
<keyword evidence="11" id="KW-0862">Zinc</keyword>
<evidence type="ECO:0000256" key="9">
    <source>
        <dbReference type="ARBA" id="ARBA00022771"/>
    </source>
</evidence>
<dbReference type="HOGENOM" id="CLU_090535_0_0_1"/>
<dbReference type="PANTHER" id="PTHR12429:SF9">
    <property type="entry name" value="E3 UBIQUITIN-PROTEIN LIGASE NEURL3"/>
    <property type="match status" value="1"/>
</dbReference>
<evidence type="ECO:0000259" key="19">
    <source>
        <dbReference type="PROSITE" id="PS51065"/>
    </source>
</evidence>
<keyword evidence="12" id="KW-0391">Immunity</keyword>
<dbReference type="CTD" id="93082"/>
<evidence type="ECO:0000256" key="15">
    <source>
        <dbReference type="ARBA" id="ARBA00082014"/>
    </source>
</evidence>
<dbReference type="SUPFAM" id="SSF57850">
    <property type="entry name" value="RING/U-box"/>
    <property type="match status" value="1"/>
</dbReference>
<evidence type="ECO:0000256" key="2">
    <source>
        <dbReference type="ARBA" id="ARBA00004496"/>
    </source>
</evidence>
<evidence type="ECO:0000256" key="16">
    <source>
        <dbReference type="ARBA" id="ARBA00082280"/>
    </source>
</evidence>
<dbReference type="PANTHER" id="PTHR12429">
    <property type="entry name" value="NEURALIZED"/>
    <property type="match status" value="1"/>
</dbReference>
<dbReference type="FunFam" id="2.60.120.920:FF:000050">
    <property type="entry name" value="Neuralized E3 ubiquitin protein ligase 3"/>
    <property type="match status" value="1"/>
</dbReference>
<dbReference type="OrthoDB" id="6078042at2759"/>
<dbReference type="InterPro" id="IPR006573">
    <property type="entry name" value="NHR_dom"/>
</dbReference>
<dbReference type="Bgee" id="ENSACAG00000024978">
    <property type="expression patterns" value="Expressed in adrenal gland and 2 other cell types or tissues"/>
</dbReference>
<keyword evidence="5" id="KW-0963">Cytoplasm</keyword>
<dbReference type="AlphaFoldDB" id="H9GVA9"/>
<evidence type="ECO:0000256" key="17">
    <source>
        <dbReference type="PROSITE-ProRule" id="PRU00175"/>
    </source>
</evidence>
<feature type="domain" description="RING-type" evidence="18">
    <location>
        <begin position="218"/>
        <end position="257"/>
    </location>
</feature>
<dbReference type="InterPro" id="IPR043136">
    <property type="entry name" value="B30.2/SPRY_sf"/>
</dbReference>
<dbReference type="SMART" id="SM00184">
    <property type="entry name" value="RING"/>
    <property type="match status" value="1"/>
</dbReference>
<sequence>MGACLCPPNDCDISHRGPSAPLFFHPYVKGSQIVMDESHRTARRAATFRDGLVFSNRPVRVYEKVALRISKDDGKWHGGLRVGFTWEDPSCLKPRDLPPFACPNLIRRGKTRARLLPDEYCEEGTVVSFWVDTRGRVLYSINGEPEQFLLLDKVLVTSPLWAVMDIYGRTKAIQLLDPSSLATNCDSHRLLPLTCKVFSESNGPEVSHLSGKRSRDECVICLERDSNAMMLPCSHANFCTGCSLKILKTSGRCPLCRRKVKKILNFSVF</sequence>
<dbReference type="InterPro" id="IPR013083">
    <property type="entry name" value="Znf_RING/FYVE/PHD"/>
</dbReference>
<evidence type="ECO:0000256" key="3">
    <source>
        <dbReference type="ARBA" id="ARBA00004906"/>
    </source>
</evidence>
<dbReference type="Ensembl" id="ENSACAT00000022813.3">
    <property type="protein sequence ID" value="ENSACAP00000021208.3"/>
    <property type="gene ID" value="ENSACAG00000024978.3"/>
</dbReference>
<reference evidence="20" key="3">
    <citation type="submission" date="2025-09" db="UniProtKB">
        <authorList>
            <consortium name="Ensembl"/>
        </authorList>
    </citation>
    <scope>IDENTIFICATION</scope>
</reference>
<name>H9GVA9_ANOCA</name>
<dbReference type="InterPro" id="IPR037962">
    <property type="entry name" value="Neuralized"/>
</dbReference>
<dbReference type="GO" id="GO:0061630">
    <property type="term" value="F:ubiquitin protein ligase activity"/>
    <property type="evidence" value="ECO:0000318"/>
    <property type="project" value="GO_Central"/>
</dbReference>
<dbReference type="Gene3D" id="2.60.120.920">
    <property type="match status" value="1"/>
</dbReference>
<keyword evidence="6" id="KW-0399">Innate immunity</keyword>
<reference evidence="20" key="1">
    <citation type="submission" date="2009-12" db="EMBL/GenBank/DDBJ databases">
        <title>The Genome Sequence of Anolis carolinensis (Green Anole Lizard).</title>
        <authorList>
            <consortium name="The Genome Sequencing Platform"/>
            <person name="Di Palma F."/>
            <person name="Alfoldi J."/>
            <person name="Heiman D."/>
            <person name="Young S."/>
            <person name="Grabherr M."/>
            <person name="Johnson J."/>
            <person name="Lander E.S."/>
            <person name="Lindblad-Toh K."/>
        </authorList>
    </citation>
    <scope>NUCLEOTIDE SEQUENCE [LARGE SCALE GENOMIC DNA]</scope>
    <source>
        <strain evidence="20">JBL SC #1</strain>
    </source>
</reference>
<reference evidence="20" key="2">
    <citation type="submission" date="2025-08" db="UniProtKB">
        <authorList>
            <consortium name="Ensembl"/>
        </authorList>
    </citation>
    <scope>IDENTIFICATION</scope>
</reference>
<comment type="pathway">
    <text evidence="3">Protein modification; protein ubiquitination.</text>
</comment>
<evidence type="ECO:0000256" key="7">
    <source>
        <dbReference type="ARBA" id="ARBA00022679"/>
    </source>
</evidence>
<dbReference type="Proteomes" id="UP000001646">
    <property type="component" value="Unplaced"/>
</dbReference>
<keyword evidence="9 17" id="KW-0863">Zinc-finger</keyword>
<evidence type="ECO:0000256" key="13">
    <source>
        <dbReference type="ARBA" id="ARBA00073399"/>
    </source>
</evidence>
<dbReference type="SMART" id="SM00588">
    <property type="entry name" value="NEUZ"/>
    <property type="match status" value="1"/>
</dbReference>
<dbReference type="KEGG" id="acs:103281076"/>
<evidence type="ECO:0000256" key="12">
    <source>
        <dbReference type="ARBA" id="ARBA00022859"/>
    </source>
</evidence>
<evidence type="ECO:0000256" key="4">
    <source>
        <dbReference type="ARBA" id="ARBA00012483"/>
    </source>
</evidence>
<dbReference type="GO" id="GO:0070086">
    <property type="term" value="P:ubiquitin-dependent endocytosis"/>
    <property type="evidence" value="ECO:0000318"/>
    <property type="project" value="GO_Central"/>
</dbReference>
<evidence type="ECO:0000259" key="18">
    <source>
        <dbReference type="PROSITE" id="PS50089"/>
    </source>
</evidence>
<proteinExistence type="predicted"/>
<keyword evidence="8" id="KW-0479">Metal-binding</keyword>
<dbReference type="STRING" id="28377.ENSACAP00000021208"/>
<gene>
    <name evidence="20" type="primary">neurl3</name>
</gene>
<keyword evidence="7" id="KW-0808">Transferase</keyword>
<evidence type="ECO:0000313" key="20">
    <source>
        <dbReference type="Ensembl" id="ENSACAP00000021208.3"/>
    </source>
</evidence>
<dbReference type="Gene3D" id="3.30.40.10">
    <property type="entry name" value="Zinc/RING finger domain, C3HC4 (zinc finger)"/>
    <property type="match status" value="1"/>
</dbReference>
<dbReference type="GO" id="GO:0008270">
    <property type="term" value="F:zinc ion binding"/>
    <property type="evidence" value="ECO:0007669"/>
    <property type="project" value="UniProtKB-KW"/>
</dbReference>
<keyword evidence="10" id="KW-0833">Ubl conjugation pathway</keyword>
<organism evidence="20 21">
    <name type="scientific">Anolis carolinensis</name>
    <name type="common">Green anole</name>
    <name type="synonym">American chameleon</name>
    <dbReference type="NCBI Taxonomy" id="28377"/>
    <lineage>
        <taxon>Eukaryota</taxon>
        <taxon>Metazoa</taxon>
        <taxon>Chordata</taxon>
        <taxon>Craniata</taxon>
        <taxon>Vertebrata</taxon>
        <taxon>Euteleostomi</taxon>
        <taxon>Lepidosauria</taxon>
        <taxon>Squamata</taxon>
        <taxon>Bifurcata</taxon>
        <taxon>Unidentata</taxon>
        <taxon>Episquamata</taxon>
        <taxon>Toxicofera</taxon>
        <taxon>Iguania</taxon>
        <taxon>Dactyloidae</taxon>
        <taxon>Anolis</taxon>
    </lineage>
</organism>
<evidence type="ECO:0000313" key="21">
    <source>
        <dbReference type="Proteomes" id="UP000001646"/>
    </source>
</evidence>
<dbReference type="PROSITE" id="PS51065">
    <property type="entry name" value="NHR"/>
    <property type="match status" value="1"/>
</dbReference>
<comment type="subcellular location">
    <subcellularLocation>
        <location evidence="2">Cytoplasm</location>
    </subcellularLocation>
</comment>
<dbReference type="GeneTree" id="ENSGT00940000162540"/>
<dbReference type="Pfam" id="PF13920">
    <property type="entry name" value="zf-C3HC4_3"/>
    <property type="match status" value="1"/>
</dbReference>
<dbReference type="InterPro" id="IPR001841">
    <property type="entry name" value="Znf_RING"/>
</dbReference>
<dbReference type="RefSeq" id="XP_008120017.1">
    <property type="nucleotide sequence ID" value="XM_008121810.3"/>
</dbReference>
<dbReference type="InParanoid" id="H9GVA9"/>
<evidence type="ECO:0000256" key="5">
    <source>
        <dbReference type="ARBA" id="ARBA00022490"/>
    </source>
</evidence>
<dbReference type="GeneID" id="103281076"/>
<feature type="domain" description="NHR" evidence="19">
    <location>
        <begin position="21"/>
        <end position="178"/>
    </location>
</feature>
<dbReference type="GO" id="GO:0005769">
    <property type="term" value="C:early endosome"/>
    <property type="evidence" value="ECO:0000318"/>
    <property type="project" value="GO_Central"/>
</dbReference>
<comment type="catalytic activity">
    <reaction evidence="1">
        <text>S-ubiquitinyl-[E2 ubiquitin-conjugating enzyme]-L-cysteine + [acceptor protein]-L-lysine = [E2 ubiquitin-conjugating enzyme]-L-cysteine + N(6)-ubiquitinyl-[acceptor protein]-L-lysine.</text>
        <dbReference type="EC" id="2.3.2.27"/>
    </reaction>
</comment>
<dbReference type="PROSITE" id="PS50089">
    <property type="entry name" value="ZF_RING_2"/>
    <property type="match status" value="1"/>
</dbReference>